<accession>A0A6S6ZQE1</accession>
<keyword evidence="1" id="KW-0472">Membrane</keyword>
<keyword evidence="3" id="KW-1185">Reference proteome</keyword>
<feature type="transmembrane region" description="Helical" evidence="1">
    <location>
        <begin position="139"/>
        <end position="161"/>
    </location>
</feature>
<feature type="transmembrane region" description="Helical" evidence="1">
    <location>
        <begin position="173"/>
        <end position="195"/>
    </location>
</feature>
<dbReference type="EMBL" id="CADIJX010000007">
    <property type="protein sequence ID" value="CAB3687708.1"/>
    <property type="molecule type" value="Genomic_DNA"/>
</dbReference>
<feature type="transmembrane region" description="Helical" evidence="1">
    <location>
        <begin position="313"/>
        <end position="338"/>
    </location>
</feature>
<protein>
    <recommendedName>
        <fullName evidence="4">Glycosyltransferase RgtA/B/C/D-like domain-containing protein</fullName>
    </recommendedName>
</protein>
<feature type="transmembrane region" description="Helical" evidence="1">
    <location>
        <begin position="345"/>
        <end position="363"/>
    </location>
</feature>
<evidence type="ECO:0000313" key="3">
    <source>
        <dbReference type="Proteomes" id="UP000494108"/>
    </source>
</evidence>
<keyword evidence="1" id="KW-0812">Transmembrane</keyword>
<proteinExistence type="predicted"/>
<evidence type="ECO:0000313" key="2">
    <source>
        <dbReference type="EMBL" id="CAB3687708.1"/>
    </source>
</evidence>
<organism evidence="2 3">
    <name type="scientific">Achromobacter pestifer</name>
    <dbReference type="NCBI Taxonomy" id="1353889"/>
    <lineage>
        <taxon>Bacteria</taxon>
        <taxon>Pseudomonadati</taxon>
        <taxon>Pseudomonadota</taxon>
        <taxon>Betaproteobacteria</taxon>
        <taxon>Burkholderiales</taxon>
        <taxon>Alcaligenaceae</taxon>
        <taxon>Achromobacter</taxon>
    </lineage>
</organism>
<feature type="transmembrane region" description="Helical" evidence="1">
    <location>
        <begin position="287"/>
        <end position="307"/>
    </location>
</feature>
<dbReference type="RefSeq" id="WP_175176992.1">
    <property type="nucleotide sequence ID" value="NZ_CADIJX010000007.1"/>
</dbReference>
<feature type="transmembrane region" description="Helical" evidence="1">
    <location>
        <begin position="207"/>
        <end position="225"/>
    </location>
</feature>
<name>A0A6S6ZQE1_9BURK</name>
<dbReference type="AlphaFoldDB" id="A0A6S6ZQE1"/>
<sequence>MNGREVHARPAINRSSFSFLLLLAVLLLIPRLDGWDYSPGKYLWAEDGSVFINDAQRLGVASIWQAYQGYLHAYPRIVAYLAGFVDLSFRPLVLLAGWCIAYVFMAYTLIQRSWTLGVSAIGTAILLMAVAIQPNVGEVFFTLTNTQWLLAAGFAIILLTGDANSLGFKPYRLLGLSILGLTGPFSVVILPVLTLRALYFKDLSANAWIYVTTLFCACIQAAVLLNSPRLAVNGGSIDLLSWAVGFGRLAFFSVDAPLGWAGAITLWIAMIVGIASHWAAGGTARTTAVQGVMLTVMALLLLLASMYSAKSNVAAVIVLGSGSRYTWVPYTLILFALWIFTKRSLVCQLLIGAIWLAIALPVAHRDTQSSLQFGPFADFSKYQNVVIPLHPLVPEFPGWYIEGVQRTHLPLAENLEQDILISRETSSGGDVERNGKLIALRSTGNDPILIFENKFECPENTKNVAVETEIRRSVAGAMQLFWAGRNYFSEVDSLKRWYPEGLVKAQFAFPYMKEGLVLRLDPMEVEGTAVIESMTLICLPAS</sequence>
<keyword evidence="1" id="KW-1133">Transmembrane helix</keyword>
<feature type="transmembrane region" description="Helical" evidence="1">
    <location>
        <begin position="89"/>
        <end position="107"/>
    </location>
</feature>
<reference evidence="2 3" key="1">
    <citation type="submission" date="2020-04" db="EMBL/GenBank/DDBJ databases">
        <authorList>
            <person name="De Canck E."/>
        </authorList>
    </citation>
    <scope>NUCLEOTIDE SEQUENCE [LARGE SCALE GENOMIC DNA]</scope>
    <source>
        <strain evidence="2 3">LMG 3431</strain>
    </source>
</reference>
<dbReference type="Proteomes" id="UP000494108">
    <property type="component" value="Unassembled WGS sequence"/>
</dbReference>
<feature type="transmembrane region" description="Helical" evidence="1">
    <location>
        <begin position="260"/>
        <end position="280"/>
    </location>
</feature>
<gene>
    <name evidence="2" type="ORF">LMG3431_04699</name>
</gene>
<evidence type="ECO:0008006" key="4">
    <source>
        <dbReference type="Google" id="ProtNLM"/>
    </source>
</evidence>
<feature type="transmembrane region" description="Helical" evidence="1">
    <location>
        <begin position="237"/>
        <end position="254"/>
    </location>
</feature>
<feature type="transmembrane region" description="Helical" evidence="1">
    <location>
        <begin position="114"/>
        <end position="133"/>
    </location>
</feature>
<evidence type="ECO:0000256" key="1">
    <source>
        <dbReference type="SAM" id="Phobius"/>
    </source>
</evidence>